<dbReference type="Proteomes" id="UP001333102">
    <property type="component" value="Chromosome"/>
</dbReference>
<sequence length="194" mass="19779">MVAIGASTGGPRALEVLVRALPAGLPVALLVTQHMPRGFTAPLARRLSDAGRIPFFEGYEGAPLEEGVGFVAPAGWHLTVGADGRLHLDDGPPVHHVRPAVDVMLRSVARRFGPDALAVILTGMGTDGVDGARAIRAAGGRCFAQEPASAAAPSMPGAVVREGLAECVAPLEQLAGAVVQWALGRPAGHGRGKG</sequence>
<dbReference type="InterPro" id="IPR035909">
    <property type="entry name" value="CheB_C"/>
</dbReference>
<evidence type="ECO:0000256" key="3">
    <source>
        <dbReference type="ARBA" id="ARBA00048267"/>
    </source>
</evidence>
<evidence type="ECO:0000256" key="4">
    <source>
        <dbReference type="PROSITE-ProRule" id="PRU00050"/>
    </source>
</evidence>
<dbReference type="SUPFAM" id="SSF52738">
    <property type="entry name" value="Methylesterase CheB, C-terminal domain"/>
    <property type="match status" value="1"/>
</dbReference>
<dbReference type="PANTHER" id="PTHR42872:SF6">
    <property type="entry name" value="PROTEIN-GLUTAMATE METHYLESTERASE_PROTEIN-GLUTAMINE GLUTAMINASE"/>
    <property type="match status" value="1"/>
</dbReference>
<evidence type="ECO:0000313" key="6">
    <source>
        <dbReference type="EMBL" id="WRP13975.1"/>
    </source>
</evidence>
<feature type="active site" evidence="4">
    <location>
        <position position="7"/>
    </location>
</feature>
<feature type="active site" evidence="4">
    <location>
        <position position="34"/>
    </location>
</feature>
<dbReference type="InterPro" id="IPR000673">
    <property type="entry name" value="Sig_transdc_resp-reg_Me-estase"/>
</dbReference>
<evidence type="ECO:0000313" key="7">
    <source>
        <dbReference type="Proteomes" id="UP001333102"/>
    </source>
</evidence>
<dbReference type="EMBL" id="CP141614">
    <property type="protein sequence ID" value="WRP13975.1"/>
    <property type="molecule type" value="Genomic_DNA"/>
</dbReference>
<dbReference type="Pfam" id="PF01339">
    <property type="entry name" value="CheB_methylest"/>
    <property type="match status" value="1"/>
</dbReference>
<keyword evidence="4" id="KW-0145">Chemotaxis</keyword>
<accession>A0ABZ1BMD4</accession>
<keyword evidence="7" id="KW-1185">Reference proteome</keyword>
<keyword evidence="1 4" id="KW-0378">Hydrolase</keyword>
<feature type="active site" evidence="4">
    <location>
        <position position="127"/>
    </location>
</feature>
<gene>
    <name evidence="6" type="ORF">VLY81_11140</name>
</gene>
<proteinExistence type="predicted"/>
<protein>
    <recommendedName>
        <fullName evidence="2">protein-glutamate methylesterase</fullName>
        <ecNumber evidence="2">3.1.1.61</ecNumber>
    </recommendedName>
</protein>
<evidence type="ECO:0000256" key="2">
    <source>
        <dbReference type="ARBA" id="ARBA00039140"/>
    </source>
</evidence>
<organism evidence="6 7">
    <name type="scientific">Geochorda subterranea</name>
    <dbReference type="NCBI Taxonomy" id="3109564"/>
    <lineage>
        <taxon>Bacteria</taxon>
        <taxon>Bacillati</taxon>
        <taxon>Bacillota</taxon>
        <taxon>Limnochordia</taxon>
        <taxon>Limnochordales</taxon>
        <taxon>Geochordaceae</taxon>
        <taxon>Geochorda</taxon>
    </lineage>
</organism>
<reference evidence="7" key="1">
    <citation type="submission" date="2023-12" db="EMBL/GenBank/DDBJ databases">
        <title>Novel isolates from deep terrestrial aquifers shed light on the physiology and ecology of the class Limnochordia.</title>
        <authorList>
            <person name="Karnachuk O.V."/>
            <person name="Lukina A.P."/>
            <person name="Avakyan M.R."/>
            <person name="Kadnikov V."/>
            <person name="Begmatov S."/>
            <person name="Beletsky A.V."/>
            <person name="Mardanov A.V."/>
            <person name="Ravin N.V."/>
        </authorList>
    </citation>
    <scope>NUCLEOTIDE SEQUENCE [LARGE SCALE GENOMIC DNA]</scope>
    <source>
        <strain evidence="7">LN</strain>
    </source>
</reference>
<feature type="domain" description="CheB-type methylesterase" evidence="5">
    <location>
        <begin position="1"/>
        <end position="181"/>
    </location>
</feature>
<evidence type="ECO:0000256" key="1">
    <source>
        <dbReference type="ARBA" id="ARBA00022801"/>
    </source>
</evidence>
<dbReference type="RefSeq" id="WP_324668248.1">
    <property type="nucleotide sequence ID" value="NZ_CP141614.1"/>
</dbReference>
<comment type="catalytic activity">
    <reaction evidence="3">
        <text>[protein]-L-glutamate 5-O-methyl ester + H2O = L-glutamyl-[protein] + methanol + H(+)</text>
        <dbReference type="Rhea" id="RHEA:23236"/>
        <dbReference type="Rhea" id="RHEA-COMP:10208"/>
        <dbReference type="Rhea" id="RHEA-COMP:10311"/>
        <dbReference type="ChEBI" id="CHEBI:15377"/>
        <dbReference type="ChEBI" id="CHEBI:15378"/>
        <dbReference type="ChEBI" id="CHEBI:17790"/>
        <dbReference type="ChEBI" id="CHEBI:29973"/>
        <dbReference type="ChEBI" id="CHEBI:82795"/>
        <dbReference type="EC" id="3.1.1.61"/>
    </reaction>
</comment>
<dbReference type="CDD" id="cd16432">
    <property type="entry name" value="CheB_Rec"/>
    <property type="match status" value="1"/>
</dbReference>
<dbReference type="PROSITE" id="PS50122">
    <property type="entry name" value="CHEB"/>
    <property type="match status" value="1"/>
</dbReference>
<dbReference type="EC" id="3.1.1.61" evidence="2"/>
<dbReference type="PANTHER" id="PTHR42872">
    <property type="entry name" value="PROTEIN-GLUTAMATE METHYLESTERASE/PROTEIN-GLUTAMINE GLUTAMINASE"/>
    <property type="match status" value="1"/>
</dbReference>
<evidence type="ECO:0000259" key="5">
    <source>
        <dbReference type="PROSITE" id="PS50122"/>
    </source>
</evidence>
<dbReference type="Gene3D" id="3.40.50.180">
    <property type="entry name" value="Methylesterase CheB, C-terminal domain"/>
    <property type="match status" value="1"/>
</dbReference>
<name>A0ABZ1BMD4_9FIRM</name>